<comment type="caution">
    <text evidence="1">The sequence shown here is derived from an EMBL/GenBank/DDBJ whole genome shotgun (WGS) entry which is preliminary data.</text>
</comment>
<protein>
    <submittedName>
        <fullName evidence="1">XisI protein</fullName>
    </submittedName>
</protein>
<proteinExistence type="predicted"/>
<dbReference type="Pfam" id="PF08869">
    <property type="entry name" value="XisI"/>
    <property type="match status" value="1"/>
</dbReference>
<dbReference type="Gene3D" id="3.30.310.110">
    <property type="entry name" value="XisI-like"/>
    <property type="match status" value="1"/>
</dbReference>
<gene>
    <name evidence="1" type="ORF">H6G05_19770</name>
</gene>
<dbReference type="SUPFAM" id="SSF143847">
    <property type="entry name" value="XisI-like"/>
    <property type="match status" value="1"/>
</dbReference>
<evidence type="ECO:0000313" key="2">
    <source>
        <dbReference type="Proteomes" id="UP000618445"/>
    </source>
</evidence>
<evidence type="ECO:0000313" key="1">
    <source>
        <dbReference type="EMBL" id="MBD2319069.1"/>
    </source>
</evidence>
<dbReference type="InterPro" id="IPR014968">
    <property type="entry name" value="XisI"/>
</dbReference>
<name>A0ABR8CEL0_9CYAN</name>
<accession>A0ABR8CEL0</accession>
<reference evidence="1 2" key="1">
    <citation type="journal article" date="2020" name="ISME J.">
        <title>Comparative genomics reveals insights into cyanobacterial evolution and habitat adaptation.</title>
        <authorList>
            <person name="Chen M.Y."/>
            <person name="Teng W.K."/>
            <person name="Zhao L."/>
            <person name="Hu C.X."/>
            <person name="Zhou Y.K."/>
            <person name="Han B.P."/>
            <person name="Song L.R."/>
            <person name="Shu W.S."/>
        </authorList>
    </citation>
    <scope>NUCLEOTIDE SEQUENCE [LARGE SCALE GENOMIC DNA]</scope>
    <source>
        <strain evidence="1 2">FACHB-1050</strain>
    </source>
</reference>
<dbReference type="EMBL" id="JACJQY010000041">
    <property type="protein sequence ID" value="MBD2319069.1"/>
    <property type="molecule type" value="Genomic_DNA"/>
</dbReference>
<dbReference type="RefSeq" id="WP_190580678.1">
    <property type="nucleotide sequence ID" value="NZ_CAWPQU010000036.1"/>
</dbReference>
<dbReference type="Proteomes" id="UP000618445">
    <property type="component" value="Unassembled WGS sequence"/>
</dbReference>
<dbReference type="InterPro" id="IPR035943">
    <property type="entry name" value="XisI-like_sf"/>
</dbReference>
<keyword evidence="2" id="KW-1185">Reference proteome</keyword>
<dbReference type="CDD" id="cd16382">
    <property type="entry name" value="XisI-like"/>
    <property type="match status" value="1"/>
</dbReference>
<sequence length="110" mass="12789">MDTLTQYRQHIQNLLKEHASLVWDTRIRAETIFDTEHDHYQLVYVGWRNSKRVYGVVLHIDIIDNKIWIQQDGTEIGIANKLVDLGIPKAAIVLAFDPPNLRKYTDFAVS</sequence>
<organism evidence="1 2">
    <name type="scientific">Phormidium tenue FACHB-1050</name>
    <dbReference type="NCBI Taxonomy" id="2692857"/>
    <lineage>
        <taxon>Bacteria</taxon>
        <taxon>Bacillati</taxon>
        <taxon>Cyanobacteriota</taxon>
        <taxon>Cyanophyceae</taxon>
        <taxon>Oscillatoriophycideae</taxon>
        <taxon>Oscillatoriales</taxon>
        <taxon>Oscillatoriaceae</taxon>
        <taxon>Phormidium</taxon>
    </lineage>
</organism>